<dbReference type="SUPFAM" id="SSF56349">
    <property type="entry name" value="DNA breaking-rejoining enzymes"/>
    <property type="match status" value="1"/>
</dbReference>
<dbReference type="GO" id="GO:0006310">
    <property type="term" value="P:DNA recombination"/>
    <property type="evidence" value="ECO:0007669"/>
    <property type="project" value="UniProtKB-KW"/>
</dbReference>
<evidence type="ECO:0000313" key="5">
    <source>
        <dbReference type="Proteomes" id="UP001207528"/>
    </source>
</evidence>
<protein>
    <submittedName>
        <fullName evidence="4">Tyrosine-type recombinase/integrase</fullName>
    </submittedName>
</protein>
<gene>
    <name evidence="4" type="ORF">H7I77_00015</name>
</gene>
<dbReference type="GO" id="GO:0015074">
    <property type="term" value="P:DNA integration"/>
    <property type="evidence" value="ECO:0007669"/>
    <property type="project" value="InterPro"/>
</dbReference>
<evidence type="ECO:0000313" key="4">
    <source>
        <dbReference type="EMBL" id="MCV7021751.1"/>
    </source>
</evidence>
<dbReference type="InterPro" id="IPR013762">
    <property type="entry name" value="Integrase-like_cat_sf"/>
</dbReference>
<reference evidence="4" key="1">
    <citation type="submission" date="2020-07" db="EMBL/GenBank/DDBJ databases">
        <authorList>
            <person name="Pettersson B.M.F."/>
            <person name="Behra P.R.K."/>
            <person name="Ramesh M."/>
            <person name="Das S."/>
            <person name="Dasgupta S."/>
            <person name="Kirsebom L.A."/>
        </authorList>
    </citation>
    <scope>NUCLEOTIDE SEQUENCE</scope>
    <source>
        <strain evidence="4">DSM 44203</strain>
    </source>
</reference>
<feature type="region of interest" description="Disordered" evidence="2">
    <location>
        <begin position="87"/>
        <end position="127"/>
    </location>
</feature>
<evidence type="ECO:0000256" key="1">
    <source>
        <dbReference type="ARBA" id="ARBA00023172"/>
    </source>
</evidence>
<proteinExistence type="predicted"/>
<dbReference type="InterPro" id="IPR002104">
    <property type="entry name" value="Integrase_catalytic"/>
</dbReference>
<reference evidence="4" key="2">
    <citation type="journal article" date="2022" name="BMC Genomics">
        <title>Comparative genome analysis of mycobacteria focusing on tRNA and non-coding RNA.</title>
        <authorList>
            <person name="Behra P.R.K."/>
            <person name="Pettersson B.M.F."/>
            <person name="Ramesh M."/>
            <person name="Das S."/>
            <person name="Dasgupta S."/>
            <person name="Kirsebom L.A."/>
        </authorList>
    </citation>
    <scope>NUCLEOTIDE SEQUENCE</scope>
    <source>
        <strain evidence="4">DSM 44203</strain>
    </source>
</reference>
<dbReference type="InterPro" id="IPR011010">
    <property type="entry name" value="DNA_brk_join_enz"/>
</dbReference>
<accession>A0AAW5SE32</accession>
<sequence>MFTDDEVRRSFAVIDSQPMSSYSNKAMVDPVLFRVLYGAGLRISEALNLTVSDVDTQSGTLKIRDSKTVRSGPSRSPAGWPRLWVPTSGPRTRCPNPTLTSSTAGRRAARSTRRASTSGSAAIWPTPKSRISPAARIGTRCVTDSPSPTCGAGPKPAPMWPRCCPTWPATWATPTCAAPSTTCG</sequence>
<evidence type="ECO:0000259" key="3">
    <source>
        <dbReference type="PROSITE" id="PS51898"/>
    </source>
</evidence>
<dbReference type="EMBL" id="JACKTI010000001">
    <property type="protein sequence ID" value="MCV7021751.1"/>
    <property type="molecule type" value="Genomic_DNA"/>
</dbReference>
<dbReference type="Gene3D" id="1.10.443.10">
    <property type="entry name" value="Intergrase catalytic core"/>
    <property type="match status" value="1"/>
</dbReference>
<dbReference type="AlphaFoldDB" id="A0AAW5SE32"/>
<dbReference type="Pfam" id="PF00589">
    <property type="entry name" value="Phage_integrase"/>
    <property type="match status" value="1"/>
</dbReference>
<keyword evidence="1" id="KW-0233">DNA recombination</keyword>
<name>A0AAW5SE32_MYCNV</name>
<evidence type="ECO:0000256" key="2">
    <source>
        <dbReference type="SAM" id="MobiDB-lite"/>
    </source>
</evidence>
<dbReference type="Proteomes" id="UP001207528">
    <property type="component" value="Unassembled WGS sequence"/>
</dbReference>
<dbReference type="PROSITE" id="PS51898">
    <property type="entry name" value="TYR_RECOMBINASE"/>
    <property type="match status" value="1"/>
</dbReference>
<feature type="domain" description="Tyr recombinase" evidence="3">
    <location>
        <begin position="1"/>
        <end position="184"/>
    </location>
</feature>
<organism evidence="4 5">
    <name type="scientific">Mycolicibacterium novocastrense</name>
    <name type="common">Mycobacterium novocastrense</name>
    <dbReference type="NCBI Taxonomy" id="59813"/>
    <lineage>
        <taxon>Bacteria</taxon>
        <taxon>Bacillati</taxon>
        <taxon>Actinomycetota</taxon>
        <taxon>Actinomycetes</taxon>
        <taxon>Mycobacteriales</taxon>
        <taxon>Mycobacteriaceae</taxon>
        <taxon>Mycolicibacterium</taxon>
    </lineage>
</organism>
<dbReference type="GO" id="GO:0003677">
    <property type="term" value="F:DNA binding"/>
    <property type="evidence" value="ECO:0007669"/>
    <property type="project" value="InterPro"/>
</dbReference>
<comment type="caution">
    <text evidence="4">The sequence shown here is derived from an EMBL/GenBank/DDBJ whole genome shotgun (WGS) entry which is preliminary data.</text>
</comment>